<gene>
    <name evidence="7" type="ORF">GCM10011482_11780</name>
</gene>
<proteinExistence type="predicted"/>
<dbReference type="PROSITE" id="PS51257">
    <property type="entry name" value="PROKAR_LIPOPROTEIN"/>
    <property type="match status" value="1"/>
</dbReference>
<feature type="signal peptide" evidence="6">
    <location>
        <begin position="1"/>
        <end position="19"/>
    </location>
</feature>
<keyword evidence="1" id="KW-1003">Cell membrane</keyword>
<dbReference type="Gene3D" id="3.40.190.10">
    <property type="entry name" value="Periplasmic binding protein-like II"/>
    <property type="match status" value="1"/>
</dbReference>
<evidence type="ECO:0000256" key="5">
    <source>
        <dbReference type="ARBA" id="ARBA00023288"/>
    </source>
</evidence>
<keyword evidence="2 6" id="KW-0732">Signal</keyword>
<dbReference type="PANTHER" id="PTHR43649">
    <property type="entry name" value="ARABINOSE-BINDING PROTEIN-RELATED"/>
    <property type="match status" value="1"/>
</dbReference>
<dbReference type="AlphaFoldDB" id="A0A917N504"/>
<dbReference type="SUPFAM" id="SSF53850">
    <property type="entry name" value="Periplasmic binding protein-like II"/>
    <property type="match status" value="1"/>
</dbReference>
<dbReference type="InterPro" id="IPR050490">
    <property type="entry name" value="Bact_solute-bd_prot1"/>
</dbReference>
<dbReference type="InterPro" id="IPR006059">
    <property type="entry name" value="SBP"/>
</dbReference>
<reference evidence="7" key="1">
    <citation type="journal article" date="2014" name="Int. J. Syst. Evol. Microbiol.">
        <title>Complete genome sequence of Corynebacterium casei LMG S-19264T (=DSM 44701T), isolated from a smear-ripened cheese.</title>
        <authorList>
            <consortium name="US DOE Joint Genome Institute (JGI-PGF)"/>
            <person name="Walter F."/>
            <person name="Albersmeier A."/>
            <person name="Kalinowski J."/>
            <person name="Ruckert C."/>
        </authorList>
    </citation>
    <scope>NUCLEOTIDE SEQUENCE</scope>
    <source>
        <strain evidence="7">CCM 8433</strain>
    </source>
</reference>
<dbReference type="Pfam" id="PF13416">
    <property type="entry name" value="SBP_bac_8"/>
    <property type="match status" value="1"/>
</dbReference>
<evidence type="ECO:0000256" key="3">
    <source>
        <dbReference type="ARBA" id="ARBA00023136"/>
    </source>
</evidence>
<keyword evidence="4" id="KW-0564">Palmitate</keyword>
<reference evidence="7" key="2">
    <citation type="submission" date="2020-09" db="EMBL/GenBank/DDBJ databases">
        <authorList>
            <person name="Sun Q."/>
            <person name="Sedlacek I."/>
        </authorList>
    </citation>
    <scope>NUCLEOTIDE SEQUENCE</scope>
    <source>
        <strain evidence="7">CCM 8433</strain>
    </source>
</reference>
<feature type="chain" id="PRO_5039194505" evidence="6">
    <location>
        <begin position="20"/>
        <end position="462"/>
    </location>
</feature>
<evidence type="ECO:0000313" key="8">
    <source>
        <dbReference type="Proteomes" id="UP000622610"/>
    </source>
</evidence>
<comment type="caution">
    <text evidence="7">The sequence shown here is derived from an EMBL/GenBank/DDBJ whole genome shotgun (WGS) entry which is preliminary data.</text>
</comment>
<evidence type="ECO:0000256" key="6">
    <source>
        <dbReference type="SAM" id="SignalP"/>
    </source>
</evidence>
<dbReference type="Proteomes" id="UP000622610">
    <property type="component" value="Unassembled WGS sequence"/>
</dbReference>
<evidence type="ECO:0000313" key="7">
    <source>
        <dbReference type="EMBL" id="GGI65524.1"/>
    </source>
</evidence>
<dbReference type="EMBL" id="BMDT01000004">
    <property type="protein sequence ID" value="GGI65524.1"/>
    <property type="molecule type" value="Genomic_DNA"/>
</dbReference>
<evidence type="ECO:0000256" key="1">
    <source>
        <dbReference type="ARBA" id="ARBA00022475"/>
    </source>
</evidence>
<protein>
    <submittedName>
        <fullName evidence="7">Sugar ABC transporter substrate-binding protein</fullName>
    </submittedName>
</protein>
<dbReference type="CDD" id="cd13585">
    <property type="entry name" value="PBP2_TMBP_like"/>
    <property type="match status" value="1"/>
</dbReference>
<evidence type="ECO:0000256" key="4">
    <source>
        <dbReference type="ARBA" id="ARBA00023139"/>
    </source>
</evidence>
<accession>A0A917N504</accession>
<dbReference type="RefSeq" id="WP_188367361.1">
    <property type="nucleotide sequence ID" value="NZ_BMDT01000004.1"/>
</dbReference>
<sequence>MNRKSFAVLSLLSLSLLGACSSEKPTEENAAASTDAVELHFTFWGDPLEKKSIEDLVGAFNKENPDIKVTTQNIPHGNYMEKMNTMASANKLPDVGYFMEDNLGEWMNSGQIRDLSALYEPGQPFEGKLKEGIFQFEEDGPIAGNFNSLGAITMYYNEAYFEENGIDLPPHKLEDAWEWEEFIDVSKQLTVDRNGKHPGEDGFDEKNIETYAVNNFAGFTFESFLASNGGGVVSQDNKQILIGTEESIEAIQNLQDLMYVHHVMPKPSQASTIPSTDTALLTNRVVMSIGGSWDLNGLGKAIREKGLKIGSGILPKMGEEVRMMNYGAPIVVFENDNTKENFDEVQKFLEFVNDPENSLPIINSGLWRPNETSWYTDKDKLAKWTETDITPDNYIESFVEPVKTNLVRNKAFFNTDTAQIGDIVGPSLEQVWTGKKSAEEVVKEDILPKLKKTFGDKYEYVE</sequence>
<organism evidence="7 8">
    <name type="scientific">Enterococcus alcedinis</name>
    <dbReference type="NCBI Taxonomy" id="1274384"/>
    <lineage>
        <taxon>Bacteria</taxon>
        <taxon>Bacillati</taxon>
        <taxon>Bacillota</taxon>
        <taxon>Bacilli</taxon>
        <taxon>Lactobacillales</taxon>
        <taxon>Enterococcaceae</taxon>
        <taxon>Enterococcus</taxon>
    </lineage>
</organism>
<dbReference type="PANTHER" id="PTHR43649:SF33">
    <property type="entry name" value="POLYGALACTURONAN_RHAMNOGALACTURONAN-BINDING PROTEIN YTCQ"/>
    <property type="match status" value="1"/>
</dbReference>
<keyword evidence="3" id="KW-0472">Membrane</keyword>
<evidence type="ECO:0000256" key="2">
    <source>
        <dbReference type="ARBA" id="ARBA00022729"/>
    </source>
</evidence>
<keyword evidence="8" id="KW-1185">Reference proteome</keyword>
<keyword evidence="5" id="KW-0449">Lipoprotein</keyword>
<name>A0A917N504_9ENTE</name>